<dbReference type="InterPro" id="IPR036197">
    <property type="entry name" value="NarG-like_sf"/>
</dbReference>
<organism evidence="2 3">
    <name type="scientific">Phaeospirillum tilakii</name>
    <dbReference type="NCBI Taxonomy" id="741673"/>
    <lineage>
        <taxon>Bacteria</taxon>
        <taxon>Pseudomonadati</taxon>
        <taxon>Pseudomonadota</taxon>
        <taxon>Alphaproteobacteria</taxon>
        <taxon>Rhodospirillales</taxon>
        <taxon>Rhodospirillaceae</taxon>
        <taxon>Phaeospirillum</taxon>
    </lineage>
</organism>
<dbReference type="RefSeq" id="WP_377315685.1">
    <property type="nucleotide sequence ID" value="NZ_JBHUIY010000013.1"/>
</dbReference>
<dbReference type="EMBL" id="JBHUIY010000013">
    <property type="protein sequence ID" value="MFD2233789.1"/>
    <property type="molecule type" value="Genomic_DNA"/>
</dbReference>
<evidence type="ECO:0000313" key="2">
    <source>
        <dbReference type="EMBL" id="MFD2233789.1"/>
    </source>
</evidence>
<feature type="transmembrane region" description="Helical" evidence="1">
    <location>
        <begin position="313"/>
        <end position="332"/>
    </location>
</feature>
<evidence type="ECO:0000256" key="1">
    <source>
        <dbReference type="SAM" id="Phobius"/>
    </source>
</evidence>
<comment type="caution">
    <text evidence="2">The sequence shown here is derived from an EMBL/GenBank/DDBJ whole genome shotgun (WGS) entry which is preliminary data.</text>
</comment>
<sequence length="358" mass="38048">MAIDPVRAEARRLLTLCNVCKYCNGYCELFRAAERRRDFADAELDYLAHLCHNCRNCWQACQYAPPHPFAVNLPRALAELRLRSQRDLAWPRPLPGLGLVVLAATLLPLLLTLALVPPELLFASHFGPGAFYRVIPWGVMSLAAALPLGWSLLALAQGVARLWRDGGVRLRDVPARVALAALADAVSLRNLSGGGAGCDEGDGTLSQRRRRLHHLLAGGMAACFAATVVATFYHHGLDWPAPYPWHSAPVLLGTLGGFGLMAGALGLLALRHGADPGPVAPAAAAADRLLLAQILAVAASGLALLLLRDGPAMGILLALHLGTVLGLFVALPHGKFAHAPYRAVALLRAALERSDHAS</sequence>
<dbReference type="NCBIfam" id="TIGR02484">
    <property type="entry name" value="CitB"/>
    <property type="match status" value="1"/>
</dbReference>
<accession>A0ABW5C8Z4</accession>
<evidence type="ECO:0000313" key="3">
    <source>
        <dbReference type="Proteomes" id="UP001597296"/>
    </source>
</evidence>
<keyword evidence="3" id="KW-1185">Reference proteome</keyword>
<reference evidence="3" key="1">
    <citation type="journal article" date="2019" name="Int. J. Syst. Evol. Microbiol.">
        <title>The Global Catalogue of Microorganisms (GCM) 10K type strain sequencing project: providing services to taxonomists for standard genome sequencing and annotation.</title>
        <authorList>
            <consortium name="The Broad Institute Genomics Platform"/>
            <consortium name="The Broad Institute Genome Sequencing Center for Infectious Disease"/>
            <person name="Wu L."/>
            <person name="Ma J."/>
        </authorList>
    </citation>
    <scope>NUCLEOTIDE SEQUENCE [LARGE SCALE GENOMIC DNA]</scope>
    <source>
        <strain evidence="3">KCTC 15012</strain>
    </source>
</reference>
<gene>
    <name evidence="2" type="primary">tcuB</name>
    <name evidence="2" type="ORF">ACFSNB_08225</name>
</gene>
<dbReference type="InterPro" id="IPR012830">
    <property type="entry name" value="Citrate_utilization_prot_B"/>
</dbReference>
<protein>
    <submittedName>
        <fullName evidence="2">Tricarballylate utilization 4Fe-4S protein TcuB</fullName>
    </submittedName>
</protein>
<feature type="transmembrane region" description="Helical" evidence="1">
    <location>
        <begin position="289"/>
        <end position="307"/>
    </location>
</feature>
<proteinExistence type="predicted"/>
<name>A0ABW5C8Z4_9PROT</name>
<feature type="transmembrane region" description="Helical" evidence="1">
    <location>
        <begin position="245"/>
        <end position="268"/>
    </location>
</feature>
<keyword evidence="1" id="KW-0812">Transmembrane</keyword>
<feature type="transmembrane region" description="Helical" evidence="1">
    <location>
        <begin position="135"/>
        <end position="156"/>
    </location>
</feature>
<dbReference type="SUPFAM" id="SSF103501">
    <property type="entry name" value="Respiratory nitrate reductase 1 gamma chain"/>
    <property type="match status" value="1"/>
</dbReference>
<keyword evidence="1" id="KW-0472">Membrane</keyword>
<dbReference type="Proteomes" id="UP001597296">
    <property type="component" value="Unassembled WGS sequence"/>
</dbReference>
<feature type="transmembrane region" description="Helical" evidence="1">
    <location>
        <begin position="215"/>
        <end position="233"/>
    </location>
</feature>
<feature type="transmembrane region" description="Helical" evidence="1">
    <location>
        <begin position="94"/>
        <end position="115"/>
    </location>
</feature>
<keyword evidence="1" id="KW-1133">Transmembrane helix</keyword>